<evidence type="ECO:0000313" key="1">
    <source>
        <dbReference type="EMBL" id="MBX70196.1"/>
    </source>
</evidence>
<protein>
    <submittedName>
        <fullName evidence="1">Uncharacterized protein</fullName>
    </submittedName>
</protein>
<reference evidence="1" key="1">
    <citation type="submission" date="2018-02" db="EMBL/GenBank/DDBJ databases">
        <title>Rhizophora mucronata_Transcriptome.</title>
        <authorList>
            <person name="Meera S.P."/>
            <person name="Sreeshan A."/>
            <person name="Augustine A."/>
        </authorList>
    </citation>
    <scope>NUCLEOTIDE SEQUENCE</scope>
    <source>
        <tissue evidence="1">Leaf</tissue>
    </source>
</reference>
<dbReference type="EMBL" id="GGEC01089712">
    <property type="protein sequence ID" value="MBX70196.1"/>
    <property type="molecule type" value="Transcribed_RNA"/>
</dbReference>
<dbReference type="AlphaFoldDB" id="A0A2P2QT83"/>
<proteinExistence type="predicted"/>
<sequence length="35" mass="4064">MSKTTKLQKHNIMLLHNHVIKQCPVTTSPMFAQEK</sequence>
<accession>A0A2P2QT83</accession>
<organism evidence="1">
    <name type="scientific">Rhizophora mucronata</name>
    <name type="common">Asiatic mangrove</name>
    <dbReference type="NCBI Taxonomy" id="61149"/>
    <lineage>
        <taxon>Eukaryota</taxon>
        <taxon>Viridiplantae</taxon>
        <taxon>Streptophyta</taxon>
        <taxon>Embryophyta</taxon>
        <taxon>Tracheophyta</taxon>
        <taxon>Spermatophyta</taxon>
        <taxon>Magnoliopsida</taxon>
        <taxon>eudicotyledons</taxon>
        <taxon>Gunneridae</taxon>
        <taxon>Pentapetalae</taxon>
        <taxon>rosids</taxon>
        <taxon>fabids</taxon>
        <taxon>Malpighiales</taxon>
        <taxon>Rhizophoraceae</taxon>
        <taxon>Rhizophora</taxon>
    </lineage>
</organism>
<name>A0A2P2QT83_RHIMU</name>